<dbReference type="PANTHER" id="PTHR10039:SF5">
    <property type="entry name" value="NACHT DOMAIN-CONTAINING PROTEIN"/>
    <property type="match status" value="1"/>
</dbReference>
<feature type="domain" description="DUF7791" evidence="3">
    <location>
        <begin position="723"/>
        <end position="839"/>
    </location>
</feature>
<evidence type="ECO:0000313" key="5">
    <source>
        <dbReference type="Proteomes" id="UP000758603"/>
    </source>
</evidence>
<proteinExistence type="predicted"/>
<evidence type="ECO:0000256" key="1">
    <source>
        <dbReference type="ARBA" id="ARBA00022737"/>
    </source>
</evidence>
<evidence type="ECO:0008006" key="6">
    <source>
        <dbReference type="Google" id="ProtNLM"/>
    </source>
</evidence>
<dbReference type="InterPro" id="IPR056693">
    <property type="entry name" value="DUF7791"/>
</dbReference>
<protein>
    <recommendedName>
        <fullName evidence="6">NACHT domain-containing protein</fullName>
    </recommendedName>
</protein>
<evidence type="ECO:0000313" key="4">
    <source>
        <dbReference type="EMBL" id="KAH6652986.1"/>
    </source>
</evidence>
<dbReference type="OrthoDB" id="5086500at2759"/>
<dbReference type="InterPro" id="IPR056884">
    <property type="entry name" value="NPHP3-like_N"/>
</dbReference>
<accession>A0A9P8UIZ0</accession>
<dbReference type="GeneID" id="70134822"/>
<comment type="caution">
    <text evidence="4">The sequence shown here is derived from an EMBL/GenBank/DDBJ whole genome shotgun (WGS) entry which is preliminary data.</text>
</comment>
<evidence type="ECO:0000259" key="2">
    <source>
        <dbReference type="Pfam" id="PF24883"/>
    </source>
</evidence>
<dbReference type="Pfam" id="PF25053">
    <property type="entry name" value="DUF7791"/>
    <property type="match status" value="1"/>
</dbReference>
<keyword evidence="1" id="KW-0677">Repeat</keyword>
<keyword evidence="5" id="KW-1185">Reference proteome</keyword>
<sequence length="1164" mass="129513">MCIHCATQGGRSFKEISPCGRRVIAGHGCPRETVVDPLHGFDGFFMGPAPNPLQATCCQHVAKKKSSFTMKRIREYIARISRIQNLSPEPTVKSKESLSTRHSSIDEDSDGILVFQKGKECPSESGIDIVFVHCLGGSRVRSWQKDGVCWPRDLLGQEFPNVGIFTWGYTLPTLNSSNIDDYLSNPMSDLLVADLTRVMGNSNRHIIFVAHGLGGAIVKEALSAAAVSQVFGKYSDSGNVYARTAGIVFLGTPHRGNQRQTMEDVIVGTTALELGRPDETGARLIKKHLEVLTSQRDEFLAISRDLLVVCVRETLPTTTSFMVPKASATYDGLNVVCDDILADHFDIARFANRQDPGYFQLVGHLSKMSQKSQIDDTEAKMIRNREILDALYFDMRNKREPGDNAVDSTCSSIIGGGDGQMPSGFHRWLQSPGPIFWISGNPGSGKTTLMKHMLYSLETRRYLEQWAGDNTLMVASVFLFDSGDQIQKSREGMLRAFLYQILSARPDFIPICFPSFMEGPWPPPLPFNTVVNLSQGFYQLFAKLAKTLRLVLFVDALDEYRSTESDEYAARESISGDSLSSDGGNSVLGSRGWIANSHVEIARLISEYACADFIKLCISSRELPIFEESFGQFPRLRVHSRTMRLISQYCADRLENVSPGLSSGQQHLCNEVAQLSNGDFLWARLAINILMEGSLKSLKSTLDALPAQLGGFDGLYMRIVQSLPSTQRREACRIFEITLRSRDPPNIVTLTLAEEGYLARKELQKLNPDLGELLVRHEKANPVSAYDVATIVENMEQRLLSCCAGLLEKTDNGQRVVFMHLTAKEFLAKSGIWDRLSVTKPSSIEIDYSLISANIRYLRYVITTRLFASRWPRFRVEPEAWLLIGSILQYASRVDDKPFDFDSYVDMLDVLDDMCNECWQQAVQGYMPPSTDREWSNEQRSRLLATSWAAFEPMDFGQSPWRHNFLALGIQANLFNYVSAKLMAFSDNDRAAEAQSLLQYAVYSEGDNRSTKGSMVSSCTPLTGSYRDFHHDLPDAEFVRLLLQCGASSRHQQAQHLWARVLLAGRRYFSKQGVSALSIRTSPAQATTQNRQRWVAIVTALLEDGANPHLQVETGGETGGDGSTEVRSAIEIIRSTLAGEDGFARALIVIEAAAVEAELAKKVG</sequence>
<organism evidence="4 5">
    <name type="scientific">Truncatella angustata</name>
    <dbReference type="NCBI Taxonomy" id="152316"/>
    <lineage>
        <taxon>Eukaryota</taxon>
        <taxon>Fungi</taxon>
        <taxon>Dikarya</taxon>
        <taxon>Ascomycota</taxon>
        <taxon>Pezizomycotina</taxon>
        <taxon>Sordariomycetes</taxon>
        <taxon>Xylariomycetidae</taxon>
        <taxon>Amphisphaeriales</taxon>
        <taxon>Sporocadaceae</taxon>
        <taxon>Truncatella</taxon>
    </lineage>
</organism>
<evidence type="ECO:0000259" key="3">
    <source>
        <dbReference type="Pfam" id="PF25053"/>
    </source>
</evidence>
<dbReference type="AlphaFoldDB" id="A0A9P8UIZ0"/>
<dbReference type="SUPFAM" id="SSF52540">
    <property type="entry name" value="P-loop containing nucleoside triphosphate hydrolases"/>
    <property type="match status" value="2"/>
</dbReference>
<dbReference type="Gene3D" id="3.40.50.300">
    <property type="entry name" value="P-loop containing nucleotide triphosphate hydrolases"/>
    <property type="match status" value="1"/>
</dbReference>
<gene>
    <name evidence="4" type="ORF">BKA67DRAFT_646981</name>
</gene>
<dbReference type="InterPro" id="IPR029058">
    <property type="entry name" value="AB_hydrolase_fold"/>
</dbReference>
<dbReference type="PANTHER" id="PTHR10039">
    <property type="entry name" value="AMELOGENIN"/>
    <property type="match status" value="1"/>
</dbReference>
<dbReference type="Gene3D" id="3.40.50.1820">
    <property type="entry name" value="alpha/beta hydrolase"/>
    <property type="match status" value="1"/>
</dbReference>
<dbReference type="Pfam" id="PF24883">
    <property type="entry name" value="NPHP3_N"/>
    <property type="match status" value="1"/>
</dbReference>
<dbReference type="RefSeq" id="XP_045957263.1">
    <property type="nucleotide sequence ID" value="XM_046105931.1"/>
</dbReference>
<feature type="domain" description="Nephrocystin 3-like N-terminal" evidence="2">
    <location>
        <begin position="424"/>
        <end position="564"/>
    </location>
</feature>
<dbReference type="InterPro" id="IPR027417">
    <property type="entry name" value="P-loop_NTPase"/>
</dbReference>
<name>A0A9P8UIZ0_9PEZI</name>
<reference evidence="4" key="1">
    <citation type="journal article" date="2021" name="Nat. Commun.">
        <title>Genetic determinants of endophytism in the Arabidopsis root mycobiome.</title>
        <authorList>
            <person name="Mesny F."/>
            <person name="Miyauchi S."/>
            <person name="Thiergart T."/>
            <person name="Pickel B."/>
            <person name="Atanasova L."/>
            <person name="Karlsson M."/>
            <person name="Huettel B."/>
            <person name="Barry K.W."/>
            <person name="Haridas S."/>
            <person name="Chen C."/>
            <person name="Bauer D."/>
            <person name="Andreopoulos W."/>
            <person name="Pangilinan J."/>
            <person name="LaButti K."/>
            <person name="Riley R."/>
            <person name="Lipzen A."/>
            <person name="Clum A."/>
            <person name="Drula E."/>
            <person name="Henrissat B."/>
            <person name="Kohler A."/>
            <person name="Grigoriev I.V."/>
            <person name="Martin F.M."/>
            <person name="Hacquard S."/>
        </authorList>
    </citation>
    <scope>NUCLEOTIDE SEQUENCE</scope>
    <source>
        <strain evidence="4">MPI-SDFR-AT-0073</strain>
    </source>
</reference>
<dbReference type="Proteomes" id="UP000758603">
    <property type="component" value="Unassembled WGS sequence"/>
</dbReference>
<dbReference type="EMBL" id="JAGPXC010000005">
    <property type="protein sequence ID" value="KAH6652986.1"/>
    <property type="molecule type" value="Genomic_DNA"/>
</dbReference>
<dbReference type="SUPFAM" id="SSF53474">
    <property type="entry name" value="alpha/beta-Hydrolases"/>
    <property type="match status" value="1"/>
</dbReference>